<dbReference type="RefSeq" id="WP_078571952.1">
    <property type="nucleotide sequence ID" value="NZ_CP095474.1"/>
</dbReference>
<organism evidence="1 2">
    <name type="scientific">Streptomyces sudanensis</name>
    <dbReference type="NCBI Taxonomy" id="436397"/>
    <lineage>
        <taxon>Bacteria</taxon>
        <taxon>Bacillati</taxon>
        <taxon>Actinomycetota</taxon>
        <taxon>Actinomycetes</taxon>
        <taxon>Kitasatosporales</taxon>
        <taxon>Streptomycetaceae</taxon>
        <taxon>Streptomyces</taxon>
    </lineage>
</organism>
<evidence type="ECO:0000313" key="1">
    <source>
        <dbReference type="EMBL" id="URN16571.1"/>
    </source>
</evidence>
<evidence type="ECO:0000313" key="2">
    <source>
        <dbReference type="Proteomes" id="UP001056383"/>
    </source>
</evidence>
<reference evidence="1" key="1">
    <citation type="submission" date="2022-04" db="EMBL/GenBank/DDBJ databases">
        <title>Systematic whole-genome sequencing reveals an unexpected diversity among actinomycetoma pathogens and provides insights into their antibacterial susceptibilities.</title>
        <authorList>
            <person name="Watson A.K."/>
            <person name="Kepplinger B."/>
            <person name="Bakhiet S.M."/>
            <person name="Mhmoud N.A."/>
            <person name="Chapman J."/>
            <person name="Allenby N."/>
            <person name="Mickiewicz K."/>
            <person name="Goodfellow M."/>
            <person name="Fahal A.H."/>
            <person name="Errington J."/>
        </authorList>
    </citation>
    <scope>NUCLEOTIDE SEQUENCE</scope>
    <source>
        <strain evidence="1">SD 504</strain>
    </source>
</reference>
<sequence>MRRLPDTNPYQLEIGSVVFDTRRDMPARVHDIRGSRFFLVRPGGEPWEVSWSAVRPATGRERRQLRALVIHLRTRRKGLTRA</sequence>
<dbReference type="EMBL" id="CP095474">
    <property type="protein sequence ID" value="URN16571.1"/>
    <property type="molecule type" value="Genomic_DNA"/>
</dbReference>
<protein>
    <submittedName>
        <fullName evidence="1">Uncharacterized protein</fullName>
    </submittedName>
</protein>
<name>A0ABY4TDP6_9ACTN</name>
<proteinExistence type="predicted"/>
<gene>
    <name evidence="1" type="ORF">MW084_12180</name>
</gene>
<accession>A0ABY4TDP6</accession>
<dbReference type="Proteomes" id="UP001056383">
    <property type="component" value="Chromosome"/>
</dbReference>
<keyword evidence="2" id="KW-1185">Reference proteome</keyword>